<proteinExistence type="predicted"/>
<reference evidence="1" key="1">
    <citation type="submission" date="2023-03" db="EMBL/GenBank/DDBJ databases">
        <title>Andean soil-derived lignocellulolytic bacterial consortium as a source of novel taxa and putative plastic-active enzymes.</title>
        <authorList>
            <person name="Diaz-Garcia L."/>
            <person name="Chuvochina M."/>
            <person name="Feuerriegel G."/>
            <person name="Bunk B."/>
            <person name="Sproer C."/>
            <person name="Streit W.R."/>
            <person name="Rodriguez L.M."/>
            <person name="Overmann J."/>
            <person name="Jimenez D.J."/>
        </authorList>
    </citation>
    <scope>NUCLEOTIDE SEQUENCE</scope>
    <source>
        <strain evidence="1">MAG 3858</strain>
    </source>
</reference>
<sequence>MAKLRKGILGGISGKIGPVVGATWKNVTYVRQHPKKKGKKRPRTAAQLANQKKFTFIQQWLVPFYPYITVGFAKLAIDQIEVNAAFSANYKTAFSGVWPDIIVDHSKILISVGDLKGLHYVEIQRIAAVKLELNWERSAVRNVSFDDQLMLVVYCPELKMTDGFIGGVKRNALKCSFDFDEQMAEHAVEVYLSVTSSDRKEIAESIYLGRLEP</sequence>
<dbReference type="Pfam" id="PF19781">
    <property type="entry name" value="DUF6266"/>
    <property type="match status" value="1"/>
</dbReference>
<protein>
    <submittedName>
        <fullName evidence="1">DUF6266 family protein</fullName>
    </submittedName>
</protein>
<evidence type="ECO:0000313" key="1">
    <source>
        <dbReference type="EMBL" id="WEK21639.1"/>
    </source>
</evidence>
<name>A0AAJ5WBX1_9SPHI</name>
<accession>A0AAJ5WBX1</accession>
<dbReference type="AlphaFoldDB" id="A0AAJ5WBX1"/>
<dbReference type="InterPro" id="IPR046233">
    <property type="entry name" value="DUF6266"/>
</dbReference>
<dbReference type="EMBL" id="CP119313">
    <property type="protein sequence ID" value="WEK21639.1"/>
    <property type="molecule type" value="Genomic_DNA"/>
</dbReference>
<evidence type="ECO:0000313" key="2">
    <source>
        <dbReference type="Proteomes" id="UP001214530"/>
    </source>
</evidence>
<gene>
    <name evidence="1" type="ORF">P0Y49_10875</name>
</gene>
<organism evidence="1 2">
    <name type="scientific">Candidatus Pedobacter colombiensis</name>
    <dbReference type="NCBI Taxonomy" id="3121371"/>
    <lineage>
        <taxon>Bacteria</taxon>
        <taxon>Pseudomonadati</taxon>
        <taxon>Bacteroidota</taxon>
        <taxon>Sphingobacteriia</taxon>
        <taxon>Sphingobacteriales</taxon>
        <taxon>Sphingobacteriaceae</taxon>
        <taxon>Pedobacter</taxon>
    </lineage>
</organism>
<dbReference type="Proteomes" id="UP001214530">
    <property type="component" value="Chromosome"/>
</dbReference>